<evidence type="ECO:0000313" key="2">
    <source>
        <dbReference type="EMBL" id="MBE9146935.1"/>
    </source>
</evidence>
<feature type="compositionally biased region" description="Polar residues" evidence="1">
    <location>
        <begin position="369"/>
        <end position="385"/>
    </location>
</feature>
<evidence type="ECO:0000256" key="1">
    <source>
        <dbReference type="SAM" id="MobiDB-lite"/>
    </source>
</evidence>
<dbReference type="Gene3D" id="2.60.40.2810">
    <property type="match status" value="2"/>
</dbReference>
<proteinExistence type="predicted"/>
<dbReference type="RefSeq" id="WP_193872406.1">
    <property type="nucleotide sequence ID" value="NZ_JADEWU010000157.1"/>
</dbReference>
<evidence type="ECO:0000313" key="3">
    <source>
        <dbReference type="Proteomes" id="UP000640725"/>
    </source>
</evidence>
<dbReference type="PANTHER" id="PTHR14139:SF2">
    <property type="entry name" value="CALSYNTENIN-1"/>
    <property type="match status" value="1"/>
</dbReference>
<sequence length="550" mass="56385">PPTTTPTSPPTPTPSQPTPPPVEPPTPAVLQAENDTVSGLQNSLLEIPSNTITSNDTGVGLLTVTEVTQPSNGTAVLNQDSNMITYTPDKNFSGLDTFDYQIRDDNGATGTATVTVEVISINEPPILDLNSSQPGNNYSTVFVEGTTPVAITGSVSILDADDSNLTSATLTLINSPNGDVEGLSIQGALPSGITAGAYDPTTGIILLTGTAPISSYEIALSQVVYSNTSQNPDPENRIIDVVVTDHENDSNIAISTITIDAVNNPPVNTVPGTQLTNGSQPIVFSQANNNQILISDPDADGNPIQVTLTASTGTLTLGATPANVEISGDGTTTVTLVGRLENINTALNGLTFAPPASLNTSATLEILTTDNGNTGSGGPQTASSTININQPNQPPNAVNDSVVGTENQLLTISSSTLLANDTDPNNDPLTITEVSNPTNGTVTLSNGNVLFTPVNNYTGPASFLYSISDGQGGTSSATVNITVNSSNQPPNAVNDSVVGTQNQLLTISSSTLLANDTDPNNDPLTITEVSNPTNGTVTLSNGNVLFTPVN</sequence>
<dbReference type="Proteomes" id="UP000640725">
    <property type="component" value="Unassembled WGS sequence"/>
</dbReference>
<feature type="region of interest" description="Disordered" evidence="1">
    <location>
        <begin position="369"/>
        <end position="398"/>
    </location>
</feature>
<feature type="region of interest" description="Disordered" evidence="1">
    <location>
        <begin position="1"/>
        <end position="26"/>
    </location>
</feature>
<organism evidence="2 3">
    <name type="scientific">Planktothrix mougeotii LEGE 06226</name>
    <dbReference type="NCBI Taxonomy" id="1828728"/>
    <lineage>
        <taxon>Bacteria</taxon>
        <taxon>Bacillati</taxon>
        <taxon>Cyanobacteriota</taxon>
        <taxon>Cyanophyceae</taxon>
        <taxon>Oscillatoriophycideae</taxon>
        <taxon>Oscillatoriales</taxon>
        <taxon>Microcoleaceae</taxon>
        <taxon>Planktothrix</taxon>
    </lineage>
</organism>
<comment type="caution">
    <text evidence="2">The sequence shown here is derived from an EMBL/GenBank/DDBJ whole genome shotgun (WGS) entry which is preliminary data.</text>
</comment>
<name>A0ABR9UKD6_9CYAN</name>
<dbReference type="PANTHER" id="PTHR14139">
    <property type="entry name" value="CALSYNTENIN"/>
    <property type="match status" value="1"/>
</dbReference>
<dbReference type="EMBL" id="JADEWU010000157">
    <property type="protein sequence ID" value="MBE9146935.1"/>
    <property type="molecule type" value="Genomic_DNA"/>
</dbReference>
<protein>
    <submittedName>
        <fullName evidence="2">Tandem-95 repeat protein</fullName>
    </submittedName>
</protein>
<gene>
    <name evidence="2" type="ORF">IQ236_27480</name>
</gene>
<feature type="non-terminal residue" evidence="2">
    <location>
        <position position="550"/>
    </location>
</feature>
<dbReference type="Pfam" id="PF17963">
    <property type="entry name" value="Big_9"/>
    <property type="match status" value="3"/>
</dbReference>
<keyword evidence="3" id="KW-1185">Reference proteome</keyword>
<dbReference type="Gene3D" id="2.60.40.3440">
    <property type="match status" value="1"/>
</dbReference>
<feature type="non-terminal residue" evidence="2">
    <location>
        <position position="1"/>
    </location>
</feature>
<accession>A0ABR9UKD6</accession>
<reference evidence="2 3" key="1">
    <citation type="submission" date="2020-10" db="EMBL/GenBank/DDBJ databases">
        <authorList>
            <person name="Castelo-Branco R."/>
            <person name="Eusebio N."/>
            <person name="Adriana R."/>
            <person name="Vieira A."/>
            <person name="Brugerolle De Fraissinette N."/>
            <person name="Rezende De Castro R."/>
            <person name="Schneider M.P."/>
            <person name="Vasconcelos V."/>
            <person name="Leao P.N."/>
        </authorList>
    </citation>
    <scope>NUCLEOTIDE SEQUENCE [LARGE SCALE GENOMIC DNA]</scope>
    <source>
        <strain evidence="2 3">LEGE 06226</strain>
    </source>
</reference>
<dbReference type="NCBIfam" id="NF012211">
    <property type="entry name" value="tand_rpt_95"/>
    <property type="match status" value="2"/>
</dbReference>